<dbReference type="InterPro" id="IPR029058">
    <property type="entry name" value="AB_hydrolase_fold"/>
</dbReference>
<dbReference type="PANTHER" id="PTHR43194">
    <property type="entry name" value="HYDROLASE ALPHA/BETA FOLD FAMILY"/>
    <property type="match status" value="1"/>
</dbReference>
<dbReference type="CDD" id="cd12810">
    <property type="entry name" value="Esterase_713_like-3"/>
    <property type="match status" value="1"/>
</dbReference>
<dbReference type="Proteomes" id="UP000381093">
    <property type="component" value="Unassembled WGS sequence"/>
</dbReference>
<sequence precursor="true">MIQRFIRQNMPVAAKAGGLCFALGASAFVSADDHAPLIIKDQGSLMAGGGLITDPGTFDPYKPLMPDGQTYHGDHVYAFYQVPIDARPLPILMLHGAGQSAKSWETTADGREGFQNIFLRRGFSTYLIDQPRRGDAGRSLVETTIKPVPDEQLWFNQFRIGLWPESFEGSQFPRGQAALEQFFRAMTPNTGPYDIEVVSNGVCALLEKTGPAILFTHSQGGGPGWLAAIKSPDVRAIVAFEPGSGFVFPEGEVPAPIASAFDTLTGQAVAAEQFKALTRIPIVIFYGDNIPDQPVRQPAQDSWRARLEMARLWRDTVNRHGGDVRLVHLPQIGIQGNSHFPFSDMNNVEIADLVSQFLAEKHLD</sequence>
<dbReference type="Gene3D" id="3.40.50.1820">
    <property type="entry name" value="alpha/beta hydrolase"/>
    <property type="match status" value="1"/>
</dbReference>
<proteinExistence type="predicted"/>
<feature type="chain" id="PRO_5022739118" description="AB hydrolase-1 domain-containing protein" evidence="1">
    <location>
        <begin position="32"/>
        <end position="364"/>
    </location>
</feature>
<evidence type="ECO:0000313" key="3">
    <source>
        <dbReference type="EMBL" id="VVO39499.1"/>
    </source>
</evidence>
<dbReference type="InterPro" id="IPR050228">
    <property type="entry name" value="Carboxylesterase_BioH"/>
</dbReference>
<evidence type="ECO:0000313" key="4">
    <source>
        <dbReference type="Proteomes" id="UP000381093"/>
    </source>
</evidence>
<reference evidence="3 4" key="1">
    <citation type="submission" date="2019-09" db="EMBL/GenBank/DDBJ databases">
        <authorList>
            <person name="Chandra G."/>
            <person name="Truman W A."/>
        </authorList>
    </citation>
    <scope>NUCLEOTIDE SEQUENCE [LARGE SCALE GENOMIC DNA]</scope>
    <source>
        <strain evidence="3">PS710</strain>
    </source>
</reference>
<dbReference type="RefSeq" id="WP_150767488.1">
    <property type="nucleotide sequence ID" value="NZ_CABVHW010000031.1"/>
</dbReference>
<evidence type="ECO:0000256" key="1">
    <source>
        <dbReference type="SAM" id="SignalP"/>
    </source>
</evidence>
<dbReference type="AlphaFoldDB" id="A0A5E7FJQ9"/>
<gene>
    <name evidence="3" type="ORF">PS710_05719</name>
</gene>
<accession>A0A5E7FJQ9</accession>
<evidence type="ECO:0000259" key="2">
    <source>
        <dbReference type="Pfam" id="PF12697"/>
    </source>
</evidence>
<dbReference type="EMBL" id="CABVHW010000031">
    <property type="protein sequence ID" value="VVO39499.1"/>
    <property type="molecule type" value="Genomic_DNA"/>
</dbReference>
<dbReference type="SUPFAM" id="SSF53474">
    <property type="entry name" value="alpha/beta-Hydrolases"/>
    <property type="match status" value="1"/>
</dbReference>
<protein>
    <recommendedName>
        <fullName evidence="2">AB hydrolase-1 domain-containing protein</fullName>
    </recommendedName>
</protein>
<feature type="domain" description="AB hydrolase-1" evidence="2">
    <location>
        <begin position="91"/>
        <end position="308"/>
    </location>
</feature>
<dbReference type="PANTHER" id="PTHR43194:SF2">
    <property type="entry name" value="PEROXISOMAL MEMBRANE PROTEIN LPX1"/>
    <property type="match status" value="1"/>
</dbReference>
<name>A0A5E7FJQ9_PSEFL</name>
<feature type="signal peptide" evidence="1">
    <location>
        <begin position="1"/>
        <end position="31"/>
    </location>
</feature>
<organism evidence="3 4">
    <name type="scientific">Pseudomonas fluorescens</name>
    <dbReference type="NCBI Taxonomy" id="294"/>
    <lineage>
        <taxon>Bacteria</taxon>
        <taxon>Pseudomonadati</taxon>
        <taxon>Pseudomonadota</taxon>
        <taxon>Gammaproteobacteria</taxon>
        <taxon>Pseudomonadales</taxon>
        <taxon>Pseudomonadaceae</taxon>
        <taxon>Pseudomonas</taxon>
    </lineage>
</organism>
<dbReference type="InterPro" id="IPR000073">
    <property type="entry name" value="AB_hydrolase_1"/>
</dbReference>
<keyword evidence="1" id="KW-0732">Signal</keyword>
<dbReference type="Pfam" id="PF12697">
    <property type="entry name" value="Abhydrolase_6"/>
    <property type="match status" value="1"/>
</dbReference>